<dbReference type="Gene3D" id="3.40.50.150">
    <property type="entry name" value="Vaccinia Virus protein VP39"/>
    <property type="match status" value="1"/>
</dbReference>
<gene>
    <name evidence="2" type="primary">lysM</name>
    <name evidence="2" type="ORF">MPEBLZ_04071</name>
</gene>
<dbReference type="CDD" id="cd02440">
    <property type="entry name" value="AdoMet_MTases"/>
    <property type="match status" value="1"/>
</dbReference>
<dbReference type="EMBL" id="LKCM01000366">
    <property type="protein sequence ID" value="KPQ41389.1"/>
    <property type="molecule type" value="Genomic_DNA"/>
</dbReference>
<evidence type="ECO:0000259" key="1">
    <source>
        <dbReference type="Pfam" id="PF08241"/>
    </source>
</evidence>
<dbReference type="InterPro" id="IPR013216">
    <property type="entry name" value="Methyltransf_11"/>
</dbReference>
<reference evidence="2 3" key="1">
    <citation type="submission" date="2015-09" db="EMBL/GenBank/DDBJ databases">
        <title>A metagenomics-based metabolic model of nitrate-dependent anaerobic oxidation of methane by Methanoperedens-like archaea.</title>
        <authorList>
            <person name="Arshad A."/>
            <person name="Speth D.R."/>
            <person name="De Graaf R.M."/>
            <person name="Op Den Camp H.J."/>
            <person name="Jetten M.S."/>
            <person name="Welte C.U."/>
        </authorList>
    </citation>
    <scope>NUCLEOTIDE SEQUENCE [LARGE SCALE GENOMIC DNA]</scope>
</reference>
<name>A0A0P8DV75_9EURY</name>
<feature type="domain" description="Methyltransferase type 11" evidence="1">
    <location>
        <begin position="36"/>
        <end position="133"/>
    </location>
</feature>
<dbReference type="GO" id="GO:0008757">
    <property type="term" value="F:S-adenosylmethionine-dependent methyltransferase activity"/>
    <property type="evidence" value="ECO:0007669"/>
    <property type="project" value="InterPro"/>
</dbReference>
<dbReference type="PANTHER" id="PTHR43861">
    <property type="entry name" value="TRANS-ACONITATE 2-METHYLTRANSFERASE-RELATED"/>
    <property type="match status" value="1"/>
</dbReference>
<sequence>MAHHIKAWEDEYGKSIWKGHYSLELLDPSIRKGRLLDAGCGSGKYSLPLRMRGFEVVGVDVSLKALQMLRESSKTRELDIGIIAANVFQLPFMDGSFDIIWCYGVLQHLLLTEREFTVREFRRILRKEGILFIEVFGKDDMRYGGIEIEPDTFSRKNGIVYHYFDKPEMEELLRDFSCDIIESRKEKWFKGKLYTRHMISAIAKM</sequence>
<dbReference type="SUPFAM" id="SSF53335">
    <property type="entry name" value="S-adenosyl-L-methionine-dependent methyltransferases"/>
    <property type="match status" value="1"/>
</dbReference>
<proteinExistence type="predicted"/>
<accession>A0A0P8DV75</accession>
<evidence type="ECO:0000313" key="2">
    <source>
        <dbReference type="EMBL" id="KPQ41389.1"/>
    </source>
</evidence>
<organism evidence="2 3">
    <name type="scientific">Candidatus Methanoperedens nitratireducens</name>
    <dbReference type="NCBI Taxonomy" id="1392998"/>
    <lineage>
        <taxon>Archaea</taxon>
        <taxon>Methanobacteriati</taxon>
        <taxon>Methanobacteriota</taxon>
        <taxon>Stenosarchaea group</taxon>
        <taxon>Methanomicrobia</taxon>
        <taxon>Methanosarcinales</taxon>
        <taxon>ANME-2 cluster</taxon>
        <taxon>Candidatus Methanoperedentaceae</taxon>
        <taxon>Candidatus Methanoperedens</taxon>
    </lineage>
</organism>
<dbReference type="Proteomes" id="UP000050360">
    <property type="component" value="Unassembled WGS sequence"/>
</dbReference>
<dbReference type="Pfam" id="PF08241">
    <property type="entry name" value="Methyltransf_11"/>
    <property type="match status" value="1"/>
</dbReference>
<evidence type="ECO:0000313" key="3">
    <source>
        <dbReference type="Proteomes" id="UP000050360"/>
    </source>
</evidence>
<dbReference type="AlphaFoldDB" id="A0A0P8DV75"/>
<dbReference type="InterPro" id="IPR029063">
    <property type="entry name" value="SAM-dependent_MTases_sf"/>
</dbReference>
<dbReference type="PANTHER" id="PTHR43861:SF1">
    <property type="entry name" value="TRANS-ACONITATE 2-METHYLTRANSFERASE"/>
    <property type="match status" value="1"/>
</dbReference>
<protein>
    <submittedName>
        <fullName evidence="2">LysM protein</fullName>
    </submittedName>
</protein>
<comment type="caution">
    <text evidence="2">The sequence shown here is derived from an EMBL/GenBank/DDBJ whole genome shotgun (WGS) entry which is preliminary data.</text>
</comment>